<dbReference type="InterPro" id="IPR006669">
    <property type="entry name" value="MgtE_transporter"/>
</dbReference>
<dbReference type="SMART" id="SM00116">
    <property type="entry name" value="CBS"/>
    <property type="match status" value="2"/>
</dbReference>
<feature type="domain" description="CBS" evidence="10">
    <location>
        <begin position="200"/>
        <end position="256"/>
    </location>
</feature>
<reference evidence="11 12" key="1">
    <citation type="submission" date="2019-06" db="EMBL/GenBank/DDBJ databases">
        <title>Desulfobotulus mexicanus sp. nov., a novel sulfate-reducing bacterium isolated from the sediment of an alkaline crater lake in Mexico.</title>
        <authorList>
            <person name="Hirschler-Rea A."/>
        </authorList>
    </citation>
    <scope>NUCLEOTIDE SEQUENCE [LARGE SCALE GENOMIC DNA]</scope>
    <source>
        <strain evidence="11 12">PAR22N</strain>
    </source>
</reference>
<comment type="function">
    <text evidence="9">Acts as a magnesium transporter.</text>
</comment>
<dbReference type="Gene3D" id="1.10.357.20">
    <property type="entry name" value="SLC41 divalent cation transporters, integral membrane domain"/>
    <property type="match status" value="1"/>
</dbReference>
<dbReference type="Pfam" id="PF01769">
    <property type="entry name" value="MgtE"/>
    <property type="match status" value="1"/>
</dbReference>
<dbReference type="GO" id="GO:0015095">
    <property type="term" value="F:magnesium ion transmembrane transporter activity"/>
    <property type="evidence" value="ECO:0007669"/>
    <property type="project" value="UniProtKB-UniRule"/>
</dbReference>
<dbReference type="PANTHER" id="PTHR43773">
    <property type="entry name" value="MAGNESIUM TRANSPORTER MGTE"/>
    <property type="match status" value="1"/>
</dbReference>
<evidence type="ECO:0000256" key="8">
    <source>
        <dbReference type="PROSITE-ProRule" id="PRU00703"/>
    </source>
</evidence>
<feature type="transmembrane region" description="Helical" evidence="9">
    <location>
        <begin position="426"/>
        <end position="449"/>
    </location>
</feature>
<evidence type="ECO:0000256" key="3">
    <source>
        <dbReference type="ARBA" id="ARBA00022448"/>
    </source>
</evidence>
<evidence type="ECO:0000256" key="4">
    <source>
        <dbReference type="ARBA" id="ARBA00022692"/>
    </source>
</evidence>
<evidence type="ECO:0000256" key="9">
    <source>
        <dbReference type="RuleBase" id="RU362011"/>
    </source>
</evidence>
<sequence length="459" mass="50159">MKKLHIFPTIQTFISSNNERELVRFCTRQHPADLAAALEEALAQDIHFLMARLDPGTASKILSHMTAELQSKVVIVLSDEILSAIIQAMYADDRVDLIRNIPDIRKDRLLHMLAKAERQDILKLESYAEGTAGAIMTSDYAALPADITVREALEKLRLEAPDKETIYYAYIINKNRSLIGSVSLRELILARPETKLQDIMQLDPIRAKVEEDQEEVARKILKYDLLAIPVTNGNEVLVGIITHDDVADVLQEEATEDFHRFGAMSHKVSDLNLNIRDAGFFSMLRKRLPWLLVLVFMNIFSGAGIAAFEDTIAAVVALVFFLPLLIDSGGNAGSQSATLMVRALAVGDVKLGDWLKLLKKEVGVAIGIGLCMGLAVSMIGIFRAGPDVAVVVAMTMVLTVLFGSLVGMSLPFLLTRFGLDPATASAPLITSIADIGGVLIYFSIASWYLRDIIAAAGAA</sequence>
<feature type="transmembrane region" description="Helical" evidence="9">
    <location>
        <begin position="362"/>
        <end position="382"/>
    </location>
</feature>
<keyword evidence="7 9" id="KW-0472">Membrane</keyword>
<keyword evidence="12" id="KW-1185">Reference proteome</keyword>
<comment type="subcellular location">
    <subcellularLocation>
        <location evidence="9">Cell membrane</location>
        <topology evidence="9">Multi-pass membrane protein</topology>
    </subcellularLocation>
    <subcellularLocation>
        <location evidence="1">Membrane</location>
        <topology evidence="1">Multi-pass membrane protein</topology>
    </subcellularLocation>
</comment>
<dbReference type="InterPro" id="IPR046342">
    <property type="entry name" value="CBS_dom_sf"/>
</dbReference>
<evidence type="ECO:0000256" key="1">
    <source>
        <dbReference type="ARBA" id="ARBA00004141"/>
    </source>
</evidence>
<name>A0A5Q4VGF6_9BACT</name>
<dbReference type="CDD" id="cd04606">
    <property type="entry name" value="CBS_pair_Mg_transporter"/>
    <property type="match status" value="1"/>
</dbReference>
<keyword evidence="9" id="KW-1003">Cell membrane</keyword>
<protein>
    <recommendedName>
        <fullName evidence="9">Magnesium transporter MgtE</fullName>
    </recommendedName>
</protein>
<dbReference type="InterPro" id="IPR038076">
    <property type="entry name" value="MgtE_N_sf"/>
</dbReference>
<dbReference type="SUPFAM" id="SSF161093">
    <property type="entry name" value="MgtE membrane domain-like"/>
    <property type="match status" value="1"/>
</dbReference>
<gene>
    <name evidence="11" type="primary">mgtE</name>
    <name evidence="11" type="ORF">FIM25_03420</name>
</gene>
<dbReference type="GO" id="GO:0005886">
    <property type="term" value="C:plasma membrane"/>
    <property type="evidence" value="ECO:0007669"/>
    <property type="project" value="UniProtKB-SubCell"/>
</dbReference>
<dbReference type="GO" id="GO:0046872">
    <property type="term" value="F:metal ion binding"/>
    <property type="evidence" value="ECO:0007669"/>
    <property type="project" value="UniProtKB-KW"/>
</dbReference>
<keyword evidence="4 9" id="KW-0812">Transmembrane</keyword>
<dbReference type="NCBIfam" id="TIGR00400">
    <property type="entry name" value="mgtE"/>
    <property type="match status" value="1"/>
</dbReference>
<dbReference type="SMART" id="SM00924">
    <property type="entry name" value="MgtE_N"/>
    <property type="match status" value="1"/>
</dbReference>
<dbReference type="PROSITE" id="PS51371">
    <property type="entry name" value="CBS"/>
    <property type="match status" value="2"/>
</dbReference>
<dbReference type="InterPro" id="IPR036739">
    <property type="entry name" value="SLC41_membr_dom_sf"/>
</dbReference>
<evidence type="ECO:0000313" key="12">
    <source>
        <dbReference type="Proteomes" id="UP000321899"/>
    </source>
</evidence>
<dbReference type="InterPro" id="IPR006668">
    <property type="entry name" value="Mg_transptr_MgtE_intracell_dom"/>
</dbReference>
<dbReference type="Pfam" id="PF00571">
    <property type="entry name" value="CBS"/>
    <property type="match status" value="2"/>
</dbReference>
<evidence type="ECO:0000256" key="6">
    <source>
        <dbReference type="ARBA" id="ARBA00022989"/>
    </source>
</evidence>
<dbReference type="SUPFAM" id="SSF158791">
    <property type="entry name" value="MgtE N-terminal domain-like"/>
    <property type="match status" value="1"/>
</dbReference>
<dbReference type="PANTHER" id="PTHR43773:SF1">
    <property type="entry name" value="MAGNESIUM TRANSPORTER MGTE"/>
    <property type="match status" value="1"/>
</dbReference>
<evidence type="ECO:0000259" key="10">
    <source>
        <dbReference type="PROSITE" id="PS51371"/>
    </source>
</evidence>
<keyword evidence="3 9" id="KW-0813">Transport</keyword>
<dbReference type="RefSeq" id="WP_139446303.1">
    <property type="nucleotide sequence ID" value="NZ_VDMB01000002.1"/>
</dbReference>
<keyword evidence="5 9" id="KW-0460">Magnesium</keyword>
<feature type="domain" description="CBS" evidence="10">
    <location>
        <begin position="136"/>
        <end position="199"/>
    </location>
</feature>
<keyword evidence="8" id="KW-0129">CBS domain</keyword>
<dbReference type="Pfam" id="PF03448">
    <property type="entry name" value="MgtE_N"/>
    <property type="match status" value="1"/>
</dbReference>
<dbReference type="AlphaFoldDB" id="A0A5Q4VGF6"/>
<dbReference type="OrthoDB" id="9790355at2"/>
<feature type="transmembrane region" description="Helical" evidence="9">
    <location>
        <begin position="312"/>
        <end position="332"/>
    </location>
</feature>
<feature type="transmembrane region" description="Helical" evidence="9">
    <location>
        <begin position="388"/>
        <end position="414"/>
    </location>
</feature>
<evidence type="ECO:0000313" key="11">
    <source>
        <dbReference type="EMBL" id="TYT75956.1"/>
    </source>
</evidence>
<comment type="subunit">
    <text evidence="9">Homodimer.</text>
</comment>
<comment type="similarity">
    <text evidence="2 9">Belongs to the SLC41A transporter family.</text>
</comment>
<dbReference type="EMBL" id="VDMB01000002">
    <property type="protein sequence ID" value="TYT75956.1"/>
    <property type="molecule type" value="Genomic_DNA"/>
</dbReference>
<dbReference type="SUPFAM" id="SSF54631">
    <property type="entry name" value="CBS-domain pair"/>
    <property type="match status" value="1"/>
</dbReference>
<accession>A0A5Q4VGF6</accession>
<evidence type="ECO:0000256" key="5">
    <source>
        <dbReference type="ARBA" id="ARBA00022842"/>
    </source>
</evidence>
<organism evidence="11 12">
    <name type="scientific">Desulfobotulus mexicanus</name>
    <dbReference type="NCBI Taxonomy" id="2586642"/>
    <lineage>
        <taxon>Bacteria</taxon>
        <taxon>Pseudomonadati</taxon>
        <taxon>Thermodesulfobacteriota</taxon>
        <taxon>Desulfobacteria</taxon>
        <taxon>Desulfobacterales</taxon>
        <taxon>Desulfobacteraceae</taxon>
        <taxon>Desulfobotulus</taxon>
    </lineage>
</organism>
<dbReference type="Gene3D" id="1.25.60.10">
    <property type="entry name" value="MgtE N-terminal domain-like"/>
    <property type="match status" value="1"/>
</dbReference>
<comment type="caution">
    <text evidence="11">The sequence shown here is derived from an EMBL/GenBank/DDBJ whole genome shotgun (WGS) entry which is preliminary data.</text>
</comment>
<dbReference type="Proteomes" id="UP000321899">
    <property type="component" value="Unassembled WGS sequence"/>
</dbReference>
<evidence type="ECO:0000256" key="7">
    <source>
        <dbReference type="ARBA" id="ARBA00023136"/>
    </source>
</evidence>
<feature type="transmembrane region" description="Helical" evidence="9">
    <location>
        <begin position="288"/>
        <end position="306"/>
    </location>
</feature>
<keyword evidence="6 9" id="KW-1133">Transmembrane helix</keyword>
<evidence type="ECO:0000256" key="2">
    <source>
        <dbReference type="ARBA" id="ARBA00009749"/>
    </source>
</evidence>
<dbReference type="InterPro" id="IPR006667">
    <property type="entry name" value="SLC41_membr_dom"/>
</dbReference>
<keyword evidence="9" id="KW-0479">Metal-binding</keyword>
<proteinExistence type="inferred from homology"/>
<dbReference type="Gene3D" id="3.10.580.10">
    <property type="entry name" value="CBS-domain"/>
    <property type="match status" value="1"/>
</dbReference>
<dbReference type="InterPro" id="IPR000644">
    <property type="entry name" value="CBS_dom"/>
</dbReference>